<feature type="compositionally biased region" description="Basic and acidic residues" evidence="2">
    <location>
        <begin position="581"/>
        <end position="598"/>
    </location>
</feature>
<dbReference type="InterPro" id="IPR032854">
    <property type="entry name" value="ALKBH3"/>
</dbReference>
<dbReference type="InterPro" id="IPR057088">
    <property type="entry name" value="GLRG_09195_Thiored"/>
</dbReference>
<dbReference type="InterPro" id="IPR036380">
    <property type="entry name" value="Isochorismatase-like_sf"/>
</dbReference>
<evidence type="ECO:0000313" key="6">
    <source>
        <dbReference type="Proteomes" id="UP000044602"/>
    </source>
</evidence>
<dbReference type="InterPro" id="IPR000868">
    <property type="entry name" value="Isochorismatase-like_dom"/>
</dbReference>
<dbReference type="PROSITE" id="PS51471">
    <property type="entry name" value="FE2OG_OXY"/>
    <property type="match status" value="1"/>
</dbReference>
<dbReference type="EMBL" id="CVQH01024527">
    <property type="protein sequence ID" value="CRK37052.1"/>
    <property type="molecule type" value="Genomic_DNA"/>
</dbReference>
<dbReference type="PANTHER" id="PTHR31212:SF5">
    <property type="entry name" value="ISOCHORISMATASE FAMILY PROTEIN FAMILY (AFU_ORTHOLOGUE AFUA_3G14500)"/>
    <property type="match status" value="1"/>
</dbReference>
<feature type="region of interest" description="Disordered" evidence="2">
    <location>
        <begin position="933"/>
        <end position="980"/>
    </location>
</feature>
<gene>
    <name evidence="5" type="ORF">BN1708_007306</name>
</gene>
<feature type="compositionally biased region" description="Basic and acidic residues" evidence="2">
    <location>
        <begin position="342"/>
        <end position="368"/>
    </location>
</feature>
<dbReference type="SUPFAM" id="SSF47616">
    <property type="entry name" value="GST C-terminal domain-like"/>
    <property type="match status" value="1"/>
</dbReference>
<dbReference type="Gene3D" id="2.60.120.590">
    <property type="entry name" value="Alpha-ketoglutarate-dependent dioxygenase AlkB-like"/>
    <property type="match status" value="1"/>
</dbReference>
<feature type="domain" description="Fe2OG dioxygenase" evidence="4">
    <location>
        <begin position="532"/>
        <end position="656"/>
    </location>
</feature>
<feature type="domain" description="GST C-terminal" evidence="3">
    <location>
        <begin position="794"/>
        <end position="933"/>
    </location>
</feature>
<dbReference type="STRING" id="100787.A0A0G4MSB0"/>
<dbReference type="Gene3D" id="1.20.1050.10">
    <property type="match status" value="1"/>
</dbReference>
<reference evidence="5 6" key="1">
    <citation type="submission" date="2015-05" db="EMBL/GenBank/DDBJ databases">
        <authorList>
            <person name="Wang D.B."/>
            <person name="Wang M."/>
        </authorList>
    </citation>
    <scope>NUCLEOTIDE SEQUENCE [LARGE SCALE GENOMIC DNA]</scope>
    <source>
        <strain evidence="5">VL1</strain>
    </source>
</reference>
<dbReference type="InterPro" id="IPR036282">
    <property type="entry name" value="Glutathione-S-Trfase_C_sf"/>
</dbReference>
<evidence type="ECO:0000259" key="4">
    <source>
        <dbReference type="PROSITE" id="PS51471"/>
    </source>
</evidence>
<dbReference type="Pfam" id="PF13532">
    <property type="entry name" value="2OG-FeII_Oxy_2"/>
    <property type="match status" value="1"/>
</dbReference>
<dbReference type="Proteomes" id="UP000044602">
    <property type="component" value="Unassembled WGS sequence"/>
</dbReference>
<dbReference type="InterPro" id="IPR005123">
    <property type="entry name" value="Oxoglu/Fe-dep_dioxygenase_dom"/>
</dbReference>
<feature type="region of interest" description="Disordered" evidence="2">
    <location>
        <begin position="581"/>
        <end position="605"/>
    </location>
</feature>
<evidence type="ECO:0000259" key="3">
    <source>
        <dbReference type="PROSITE" id="PS50405"/>
    </source>
</evidence>
<dbReference type="PANTHER" id="PTHR31212">
    <property type="entry name" value="ALPHA-KETOGLUTARATE-DEPENDENT DIOXYGENASE ALKB HOMOLOG 3"/>
    <property type="match status" value="1"/>
</dbReference>
<dbReference type="AlphaFoldDB" id="A0A0G4MSB0"/>
<name>A0A0G4MSB0_VERLO</name>
<evidence type="ECO:0000256" key="2">
    <source>
        <dbReference type="SAM" id="MobiDB-lite"/>
    </source>
</evidence>
<sequence>MFPFDQSALPSLPKRKALLVIDFQSDFLDAEAPLRVTRPHGFVEKTVQFADAFRQLGDVIWVCSEFDKVRPIAGEQILATDETPKPSAVTAAGAASGRRRGPKVELIPAPVADTDPEAFLSAGGIPCVRSPSGSQIPGNVKDASLKRDVTFIKSHYSAFKSGQLIHLLRGKFITHIFIAGSLMNIGVFATALDAAMYGYDITIVEDCCGYRSQVRQGNAIQSVIDVTGCEVDSSSTVLEQLRAEPPSAKPAVASPATSSSSGTTANKKVGGLAGARTPPIPGRVRAKASTSDLHEKLAALKIGSTPGGRIEPDSDPNSLALEVDPDAQPSLHDLNSPRRKPSSADDRDPILELEAIRNKYRTSKDTRTDTSQARKLKQPRLANMAAQNKPGPVVPARVGKDLEPKIIEPEVTVPATAPSDSVSKDDHDPATAETSPETSEPLCEGDTVIIHNVLPPNLLEGVFERLKDEVGWQTMSHQGGEVPRKVAVQGLVAEDGSMPVYRHPADESPPLFPFTKTVLEIKAVVEEKLGHPLNHVLIQFYRDGNDYISEHSDKTLDIVKGSYIVNVSLGAERTMIFRTKRDAKDPSKKTDDIPEGAKRKTTRKQLPHNSLCRMGLVTNMRWLHAIRQDKRAERDKTVPELAFAGGRISLTFRQIGTFLDRDGTLIWGQGATGKTRADAHPVVNGQGPEAVAMLRAFGTENHASEFDWDAHYGQGFDVLHMSSAPRLFFSADVVVNMRVQLALAEYGILFAKGRMPPSFDWKEGKAEAAAPAVISSALESLSIKYVDNDADRSTVQGDMAILLYLDGLHGKRSEPRKGQARILTRFQQGLALLDKWRAIKSQETDDLTVKQPAKPLKRELIVWNDYAAENESIAGEVVSIADFAVWPVLHDIVQTLGEGVLNGTKSLKKYYQAFSEREAMMKVLAFDPPVAAVTATQPEPEDQPAAEAKAEGGAKPAAEAKAEGGAKSAAEEDAGVKVEG</sequence>
<keyword evidence="6" id="KW-1185">Reference proteome</keyword>
<dbReference type="Pfam" id="PF24470">
    <property type="entry name" value="Thiored_Isochorism"/>
    <property type="match status" value="1"/>
</dbReference>
<dbReference type="InterPro" id="IPR010987">
    <property type="entry name" value="Glutathione-S-Trfase_C-like"/>
</dbReference>
<organism evidence="5 6">
    <name type="scientific">Verticillium longisporum</name>
    <name type="common">Verticillium dahliae var. longisporum</name>
    <dbReference type="NCBI Taxonomy" id="100787"/>
    <lineage>
        <taxon>Eukaryota</taxon>
        <taxon>Fungi</taxon>
        <taxon>Dikarya</taxon>
        <taxon>Ascomycota</taxon>
        <taxon>Pezizomycotina</taxon>
        <taxon>Sordariomycetes</taxon>
        <taxon>Hypocreomycetidae</taxon>
        <taxon>Glomerellales</taxon>
        <taxon>Plectosphaerellaceae</taxon>
        <taxon>Verticillium</taxon>
    </lineage>
</organism>
<accession>A0A0G4MSB0</accession>
<evidence type="ECO:0008006" key="7">
    <source>
        <dbReference type="Google" id="ProtNLM"/>
    </source>
</evidence>
<protein>
    <recommendedName>
        <fullName evidence="7">Fe2OG dioxygenase domain-containing protein</fullName>
    </recommendedName>
</protein>
<dbReference type="GO" id="GO:0006307">
    <property type="term" value="P:DNA alkylation repair"/>
    <property type="evidence" value="ECO:0007669"/>
    <property type="project" value="InterPro"/>
</dbReference>
<feature type="compositionally biased region" description="Low complexity" evidence="2">
    <location>
        <begin position="243"/>
        <end position="265"/>
    </location>
</feature>
<dbReference type="SUPFAM" id="SSF51197">
    <property type="entry name" value="Clavaminate synthase-like"/>
    <property type="match status" value="1"/>
</dbReference>
<dbReference type="Gene3D" id="3.40.50.850">
    <property type="entry name" value="Isochorismatase-like"/>
    <property type="match status" value="1"/>
</dbReference>
<evidence type="ECO:0000256" key="1">
    <source>
        <dbReference type="ARBA" id="ARBA00006336"/>
    </source>
</evidence>
<dbReference type="InterPro" id="IPR037151">
    <property type="entry name" value="AlkB-like_sf"/>
</dbReference>
<dbReference type="SUPFAM" id="SSF52499">
    <property type="entry name" value="Isochorismatase-like hydrolases"/>
    <property type="match status" value="1"/>
</dbReference>
<dbReference type="Pfam" id="PF00857">
    <property type="entry name" value="Isochorismatase"/>
    <property type="match status" value="1"/>
</dbReference>
<dbReference type="PROSITE" id="PS50405">
    <property type="entry name" value="GST_CTER"/>
    <property type="match status" value="1"/>
</dbReference>
<feature type="compositionally biased region" description="Basic and acidic residues" evidence="2">
    <location>
        <begin position="948"/>
        <end position="964"/>
    </location>
</feature>
<dbReference type="GO" id="GO:0051213">
    <property type="term" value="F:dioxygenase activity"/>
    <property type="evidence" value="ECO:0007669"/>
    <property type="project" value="InterPro"/>
</dbReference>
<evidence type="ECO:0000313" key="5">
    <source>
        <dbReference type="EMBL" id="CRK37052.1"/>
    </source>
</evidence>
<feature type="region of interest" description="Disordered" evidence="2">
    <location>
        <begin position="412"/>
        <end position="442"/>
    </location>
</feature>
<dbReference type="CDD" id="cd00431">
    <property type="entry name" value="cysteine_hydrolases"/>
    <property type="match status" value="1"/>
</dbReference>
<feature type="region of interest" description="Disordered" evidence="2">
    <location>
        <begin position="243"/>
        <end position="397"/>
    </location>
</feature>
<proteinExistence type="inferred from homology"/>
<comment type="similarity">
    <text evidence="1">Belongs to the isochorismatase family.</text>
</comment>
<dbReference type="InterPro" id="IPR027450">
    <property type="entry name" value="AlkB-like"/>
</dbReference>